<dbReference type="STRING" id="1703345.A3860_08595"/>
<protein>
    <submittedName>
        <fullName evidence="1">Uncharacterized protein</fullName>
    </submittedName>
</protein>
<dbReference type="Proteomes" id="UP000192796">
    <property type="component" value="Unassembled WGS sequence"/>
</dbReference>
<reference evidence="1 2" key="1">
    <citation type="submission" date="2016-03" db="EMBL/GenBank/DDBJ databases">
        <title>Niastella vici sp. nov., isolated from farmland soil.</title>
        <authorList>
            <person name="Chen L."/>
            <person name="Wang D."/>
            <person name="Yang S."/>
            <person name="Wang G."/>
        </authorList>
    </citation>
    <scope>NUCLEOTIDE SEQUENCE [LARGE SCALE GENOMIC DNA]</scope>
    <source>
        <strain evidence="1 2">DJ57</strain>
    </source>
</reference>
<organism evidence="1 2">
    <name type="scientific">Niastella vici</name>
    <dbReference type="NCBI Taxonomy" id="1703345"/>
    <lineage>
        <taxon>Bacteria</taxon>
        <taxon>Pseudomonadati</taxon>
        <taxon>Bacteroidota</taxon>
        <taxon>Chitinophagia</taxon>
        <taxon>Chitinophagales</taxon>
        <taxon>Chitinophagaceae</taxon>
        <taxon>Niastella</taxon>
    </lineage>
</organism>
<name>A0A1V9FH68_9BACT</name>
<dbReference type="EMBL" id="LVYD01000113">
    <property type="protein sequence ID" value="OQP57680.1"/>
    <property type="molecule type" value="Genomic_DNA"/>
</dbReference>
<accession>A0A1V9FH68</accession>
<dbReference type="AlphaFoldDB" id="A0A1V9FH68"/>
<comment type="caution">
    <text evidence="1">The sequence shown here is derived from an EMBL/GenBank/DDBJ whole genome shotgun (WGS) entry which is preliminary data.</text>
</comment>
<gene>
    <name evidence="1" type="ORF">A3860_08595</name>
</gene>
<proteinExistence type="predicted"/>
<evidence type="ECO:0000313" key="2">
    <source>
        <dbReference type="Proteomes" id="UP000192796"/>
    </source>
</evidence>
<sequence>MNKNNKRSFIMQRRLSFYDCKRFIFHKVTRNTGVPEVQLWPVIKCSIRNNLIKVNIYKYLLPEYYDIIKIINLQHRIRFNG</sequence>
<keyword evidence="2" id="KW-1185">Reference proteome</keyword>
<evidence type="ECO:0000313" key="1">
    <source>
        <dbReference type="EMBL" id="OQP57680.1"/>
    </source>
</evidence>